<dbReference type="UniPathway" id="UPA00275">
    <property type="reaction ID" value="UER00401"/>
</dbReference>
<keyword evidence="18" id="KW-1185">Reference proteome</keyword>
<comment type="catalytic activity">
    <reaction evidence="12">
        <text>5-amino-6-(5-phospho-D-ribitylamino)uracil + NADP(+) = 5-amino-6-(5-phospho-D-ribosylamino)uracil + NADPH + H(+)</text>
        <dbReference type="Rhea" id="RHEA:17845"/>
        <dbReference type="ChEBI" id="CHEBI:15378"/>
        <dbReference type="ChEBI" id="CHEBI:57783"/>
        <dbReference type="ChEBI" id="CHEBI:58349"/>
        <dbReference type="ChEBI" id="CHEBI:58421"/>
        <dbReference type="ChEBI" id="CHEBI:58453"/>
        <dbReference type="EC" id="1.1.1.193"/>
    </reaction>
</comment>
<feature type="binding site" evidence="14">
    <location>
        <position position="162"/>
    </location>
    <ligand>
        <name>NADP(+)</name>
        <dbReference type="ChEBI" id="CHEBI:58349"/>
    </ligand>
</feature>
<dbReference type="InterPro" id="IPR016193">
    <property type="entry name" value="Cytidine_deaminase-like"/>
</dbReference>
<dbReference type="Pfam" id="PF00383">
    <property type="entry name" value="dCMP_cyt_deam_1"/>
    <property type="match status" value="1"/>
</dbReference>
<dbReference type="GO" id="GO:0009231">
    <property type="term" value="P:riboflavin biosynthetic process"/>
    <property type="evidence" value="ECO:0007669"/>
    <property type="project" value="UniProtKB-UniPathway"/>
</dbReference>
<evidence type="ECO:0000256" key="5">
    <source>
        <dbReference type="ARBA" id="ARBA00007417"/>
    </source>
</evidence>
<keyword evidence="11" id="KW-0511">Multifunctional enzyme</keyword>
<evidence type="ECO:0000256" key="9">
    <source>
        <dbReference type="ARBA" id="ARBA00022857"/>
    </source>
</evidence>
<dbReference type="InterPro" id="IPR024072">
    <property type="entry name" value="DHFR-like_dom_sf"/>
</dbReference>
<dbReference type="NCBIfam" id="TIGR00227">
    <property type="entry name" value="ribD_Cterm"/>
    <property type="match status" value="1"/>
</dbReference>
<evidence type="ECO:0000256" key="3">
    <source>
        <dbReference type="ARBA" id="ARBA00004910"/>
    </source>
</evidence>
<keyword evidence="10 12" id="KW-0560">Oxidoreductase</keyword>
<feature type="binding site" evidence="14">
    <location>
        <position position="178"/>
    </location>
    <ligand>
        <name>NADP(+)</name>
        <dbReference type="ChEBI" id="CHEBI:58349"/>
    </ligand>
</feature>
<dbReference type="PIRSF" id="PIRSF006769">
    <property type="entry name" value="RibD"/>
    <property type="match status" value="1"/>
</dbReference>
<keyword evidence="8 12" id="KW-0862">Zinc</keyword>
<evidence type="ECO:0000313" key="18">
    <source>
        <dbReference type="Proteomes" id="UP000193396"/>
    </source>
</evidence>
<evidence type="ECO:0000256" key="11">
    <source>
        <dbReference type="ARBA" id="ARBA00023268"/>
    </source>
</evidence>
<feature type="binding site" evidence="14">
    <location>
        <position position="204"/>
    </location>
    <ligand>
        <name>NADP(+)</name>
        <dbReference type="ChEBI" id="CHEBI:58349"/>
    </ligand>
</feature>
<feature type="domain" description="CMP/dCMP-type deaminase" evidence="16">
    <location>
        <begin position="8"/>
        <end position="131"/>
    </location>
</feature>
<organism evidence="17 18">
    <name type="scientific">Thalassospira alkalitolerans</name>
    <dbReference type="NCBI Taxonomy" id="1293890"/>
    <lineage>
        <taxon>Bacteria</taxon>
        <taxon>Pseudomonadati</taxon>
        <taxon>Pseudomonadota</taxon>
        <taxon>Alphaproteobacteria</taxon>
        <taxon>Rhodospirillales</taxon>
        <taxon>Thalassospiraceae</taxon>
        <taxon>Thalassospira</taxon>
    </lineage>
</organism>
<dbReference type="InterPro" id="IPR050765">
    <property type="entry name" value="Riboflavin_Biosynth_HTPR"/>
</dbReference>
<dbReference type="GO" id="GO:0050661">
    <property type="term" value="F:NADP binding"/>
    <property type="evidence" value="ECO:0007669"/>
    <property type="project" value="InterPro"/>
</dbReference>
<accession>A0A1Y2LD60</accession>
<feature type="binding site" evidence="14">
    <location>
        <position position="212"/>
    </location>
    <ligand>
        <name>substrate</name>
    </ligand>
</feature>
<dbReference type="PANTHER" id="PTHR38011">
    <property type="entry name" value="DIHYDROFOLATE REDUCTASE FAMILY PROTEIN (AFU_ORTHOLOGUE AFUA_8G06820)"/>
    <property type="match status" value="1"/>
</dbReference>
<name>A0A1Y2LD60_9PROT</name>
<comment type="pathway">
    <text evidence="2 12">Cofactor biosynthesis; riboflavin biosynthesis; 5-amino-6-(D-ribitylamino)uracil from GTP: step 2/4.</text>
</comment>
<dbReference type="Pfam" id="PF01872">
    <property type="entry name" value="RibD_C"/>
    <property type="match status" value="1"/>
</dbReference>
<dbReference type="Gene3D" id="3.40.140.10">
    <property type="entry name" value="Cytidine Deaminase, domain 2"/>
    <property type="match status" value="1"/>
</dbReference>
<feature type="binding site" evidence="15">
    <location>
        <position position="92"/>
    </location>
    <ligand>
        <name>Zn(2+)</name>
        <dbReference type="ChEBI" id="CHEBI:29105"/>
        <note>catalytic</note>
    </ligand>
</feature>
<dbReference type="CDD" id="cd01284">
    <property type="entry name" value="Riboflavin_deaminase-reductase"/>
    <property type="match status" value="1"/>
</dbReference>
<comment type="similarity">
    <text evidence="4 12">In the N-terminal section; belongs to the cytidine and deoxycytidylate deaminase family.</text>
</comment>
<dbReference type="Proteomes" id="UP000193396">
    <property type="component" value="Unassembled WGS sequence"/>
</dbReference>
<dbReference type="NCBIfam" id="TIGR00326">
    <property type="entry name" value="eubact_ribD"/>
    <property type="match status" value="1"/>
</dbReference>
<dbReference type="InterPro" id="IPR004794">
    <property type="entry name" value="Eubact_RibD"/>
</dbReference>
<evidence type="ECO:0000259" key="16">
    <source>
        <dbReference type="PROSITE" id="PS51747"/>
    </source>
</evidence>
<evidence type="ECO:0000256" key="8">
    <source>
        <dbReference type="ARBA" id="ARBA00022833"/>
    </source>
</evidence>
<evidence type="ECO:0000313" key="17">
    <source>
        <dbReference type="EMBL" id="OSQ48660.1"/>
    </source>
</evidence>
<dbReference type="PANTHER" id="PTHR38011:SF7">
    <property type="entry name" value="2,5-DIAMINO-6-RIBOSYLAMINO-4(3H)-PYRIMIDINONE 5'-PHOSPHATE REDUCTASE"/>
    <property type="match status" value="1"/>
</dbReference>
<dbReference type="OrthoDB" id="9800865at2"/>
<dbReference type="PROSITE" id="PS51747">
    <property type="entry name" value="CYT_DCMP_DEAMINASES_2"/>
    <property type="match status" value="1"/>
</dbReference>
<comment type="cofactor">
    <cofactor evidence="12 15">
        <name>Zn(2+)</name>
        <dbReference type="ChEBI" id="CHEBI:29105"/>
    </cofactor>
    <text evidence="12 15">Binds 1 zinc ion.</text>
</comment>
<comment type="caution">
    <text evidence="17">The sequence shown here is derived from an EMBL/GenBank/DDBJ whole genome shotgun (WGS) entry which is preliminary data.</text>
</comment>
<proteinExistence type="inferred from homology"/>
<dbReference type="RefSeq" id="WP_085617239.1">
    <property type="nucleotide sequence ID" value="NZ_JFKB01000004.1"/>
</dbReference>
<keyword evidence="12" id="KW-0378">Hydrolase</keyword>
<comment type="catalytic activity">
    <reaction evidence="12">
        <text>2,5-diamino-6-hydroxy-4-(5-phosphoribosylamino)-pyrimidine + H2O + H(+) = 5-amino-6-(5-phospho-D-ribosylamino)uracil + NH4(+)</text>
        <dbReference type="Rhea" id="RHEA:21868"/>
        <dbReference type="ChEBI" id="CHEBI:15377"/>
        <dbReference type="ChEBI" id="CHEBI:15378"/>
        <dbReference type="ChEBI" id="CHEBI:28938"/>
        <dbReference type="ChEBI" id="CHEBI:58453"/>
        <dbReference type="ChEBI" id="CHEBI:58614"/>
        <dbReference type="EC" id="3.5.4.26"/>
    </reaction>
</comment>
<reference evidence="17 18" key="1">
    <citation type="submission" date="2014-03" db="EMBL/GenBank/DDBJ databases">
        <title>The draft genome sequence of Thalassospira alkalitolerans JCM 18968.</title>
        <authorList>
            <person name="Lai Q."/>
            <person name="Shao Z."/>
        </authorList>
    </citation>
    <scope>NUCLEOTIDE SEQUENCE [LARGE SCALE GENOMIC DNA]</scope>
    <source>
        <strain evidence="17 18">JCM 18968</strain>
    </source>
</reference>
<keyword evidence="6 12" id="KW-0686">Riboflavin biosynthesis</keyword>
<dbReference type="InterPro" id="IPR016192">
    <property type="entry name" value="APOBEC/CMP_deaminase_Zn-bd"/>
</dbReference>
<feature type="binding site" evidence="15">
    <location>
        <position position="58"/>
    </location>
    <ligand>
        <name>Zn(2+)</name>
        <dbReference type="ChEBI" id="CHEBI:29105"/>
        <note>catalytic</note>
    </ligand>
</feature>
<evidence type="ECO:0000256" key="10">
    <source>
        <dbReference type="ARBA" id="ARBA00023002"/>
    </source>
</evidence>
<evidence type="ECO:0000256" key="7">
    <source>
        <dbReference type="ARBA" id="ARBA00022723"/>
    </source>
</evidence>
<evidence type="ECO:0000256" key="12">
    <source>
        <dbReference type="PIRNR" id="PIRNR006769"/>
    </source>
</evidence>
<evidence type="ECO:0000256" key="13">
    <source>
        <dbReference type="PIRSR" id="PIRSR006769-1"/>
    </source>
</evidence>
<feature type="binding site" evidence="15">
    <location>
        <position position="83"/>
    </location>
    <ligand>
        <name>Zn(2+)</name>
        <dbReference type="ChEBI" id="CHEBI:29105"/>
        <note>catalytic</note>
    </ligand>
</feature>
<comment type="similarity">
    <text evidence="5 12">In the C-terminal section; belongs to the HTP reductase family.</text>
</comment>
<evidence type="ECO:0000256" key="14">
    <source>
        <dbReference type="PIRSR" id="PIRSR006769-2"/>
    </source>
</evidence>
<dbReference type="GO" id="GO:0008270">
    <property type="term" value="F:zinc ion binding"/>
    <property type="evidence" value="ECO:0007669"/>
    <property type="project" value="InterPro"/>
</dbReference>
<dbReference type="AlphaFoldDB" id="A0A1Y2LD60"/>
<dbReference type="EC" id="1.1.1.193" evidence="12"/>
<feature type="binding site" evidence="14">
    <location>
        <position position="215"/>
    </location>
    <ligand>
        <name>substrate</name>
    </ligand>
</feature>
<dbReference type="EC" id="3.5.4.26" evidence="12"/>
<evidence type="ECO:0000256" key="4">
    <source>
        <dbReference type="ARBA" id="ARBA00005259"/>
    </source>
</evidence>
<dbReference type="EMBL" id="JFKB01000004">
    <property type="protein sequence ID" value="OSQ48660.1"/>
    <property type="molecule type" value="Genomic_DNA"/>
</dbReference>
<evidence type="ECO:0000256" key="15">
    <source>
        <dbReference type="PIRSR" id="PIRSR006769-3"/>
    </source>
</evidence>
<feature type="active site" description="Proton donor" evidence="13">
    <location>
        <position position="60"/>
    </location>
</feature>
<comment type="pathway">
    <text evidence="3 12">Cofactor biosynthesis; riboflavin biosynthesis; 5-amino-6-(D-ribitylamino)uracil from GTP: step 3/4.</text>
</comment>
<dbReference type="SUPFAM" id="SSF53927">
    <property type="entry name" value="Cytidine deaminase-like"/>
    <property type="match status" value="1"/>
</dbReference>
<dbReference type="STRING" id="1293890.TALK_06850"/>
<protein>
    <recommendedName>
        <fullName evidence="12">Riboflavin biosynthesis protein RibD</fullName>
    </recommendedName>
    <domain>
        <recommendedName>
            <fullName evidence="12">Diaminohydroxyphosphoribosylaminopyrimidine deaminase</fullName>
            <shortName evidence="12">DRAP deaminase</shortName>
            <ecNumber evidence="12">3.5.4.26</ecNumber>
        </recommendedName>
        <alternativeName>
            <fullName evidence="12">Riboflavin-specific deaminase</fullName>
        </alternativeName>
    </domain>
    <domain>
        <recommendedName>
            <fullName evidence="12">5-amino-6-(5-phosphoribosylamino)uracil reductase</fullName>
            <ecNumber evidence="12">1.1.1.193</ecNumber>
        </recommendedName>
        <alternativeName>
            <fullName evidence="12">HTP reductase</fullName>
        </alternativeName>
    </domain>
</protein>
<dbReference type="InterPro" id="IPR002734">
    <property type="entry name" value="RibDG_C"/>
</dbReference>
<comment type="function">
    <text evidence="1 12">Converts 2,5-diamino-6-(ribosylamino)-4(3h)-pyrimidinone 5'-phosphate into 5-amino-6-(ribosylamino)-2,4(1h,3h)-pyrimidinedione 5'-phosphate.</text>
</comment>
<evidence type="ECO:0000256" key="1">
    <source>
        <dbReference type="ARBA" id="ARBA00002151"/>
    </source>
</evidence>
<dbReference type="SUPFAM" id="SSF53597">
    <property type="entry name" value="Dihydrofolate reductase-like"/>
    <property type="match status" value="1"/>
</dbReference>
<gene>
    <name evidence="17" type="ORF">TALK_06850</name>
</gene>
<keyword evidence="9 12" id="KW-0521">NADP</keyword>
<dbReference type="InterPro" id="IPR011549">
    <property type="entry name" value="RibD_C"/>
</dbReference>
<keyword evidence="7 12" id="KW-0479">Metal-binding</keyword>
<evidence type="ECO:0000256" key="2">
    <source>
        <dbReference type="ARBA" id="ARBA00004882"/>
    </source>
</evidence>
<feature type="binding site" evidence="14">
    <location>
        <position position="192"/>
    </location>
    <ligand>
        <name>substrate</name>
    </ligand>
</feature>
<dbReference type="PROSITE" id="PS00903">
    <property type="entry name" value="CYT_DCMP_DEAMINASES_1"/>
    <property type="match status" value="1"/>
</dbReference>
<dbReference type="Gene3D" id="3.40.430.10">
    <property type="entry name" value="Dihydrofolate Reductase, subunit A"/>
    <property type="match status" value="1"/>
</dbReference>
<feature type="binding site" evidence="14">
    <location>
        <position position="176"/>
    </location>
    <ligand>
        <name>substrate</name>
    </ligand>
</feature>
<dbReference type="InterPro" id="IPR002125">
    <property type="entry name" value="CMP_dCMP_dom"/>
</dbReference>
<feature type="binding site" evidence="14">
    <location>
        <begin position="305"/>
        <end position="311"/>
    </location>
    <ligand>
        <name>NADP(+)</name>
        <dbReference type="ChEBI" id="CHEBI:58349"/>
    </ligand>
</feature>
<evidence type="ECO:0000256" key="6">
    <source>
        <dbReference type="ARBA" id="ARBA00022619"/>
    </source>
</evidence>
<dbReference type="GO" id="GO:0008835">
    <property type="term" value="F:diaminohydroxyphosphoribosylaminopyrimidine deaminase activity"/>
    <property type="evidence" value="ECO:0007669"/>
    <property type="project" value="UniProtKB-EC"/>
</dbReference>
<feature type="binding site" evidence="14">
    <location>
        <position position="208"/>
    </location>
    <ligand>
        <name>NADP(+)</name>
        <dbReference type="ChEBI" id="CHEBI:58349"/>
    </ligand>
</feature>
<feature type="binding site" evidence="14">
    <location>
        <position position="303"/>
    </location>
    <ligand>
        <name>substrate</name>
    </ligand>
</feature>
<sequence length="373" mass="39817">MATPAFSDDDRHFMRVALSLSKRGLGNVWPNPSVGCVLVSSQGMIIGRGFTKPGGRPHAERVALDEAGENSRGATAYVTLEPCSHFGKSPPCASGLIDAGVSRVVSALEDPDGRVSGRGHGMLHDAGVTVDVGLYNNEASRINAGFLSRVMRGRPLVTLKLAATMDGRSASNSGESQWITGARARENGHLLRANHDAILVGANTVLADDPTLTCRLPGRIDQSPLRVILDRKGKVPPSAKLALTSNSVPTWLITTEPLLDEVSEKFAKSGVKVISARCADSHFDLNDVLKQLGEHGLTRVLVESGGLLAASLIKENLIDRIVHFTAPSLMGADGKAMIAELGFERLSHIPHFRRTSIRAVGEDIEATYEKITD</sequence>
<dbReference type="GO" id="GO:0008703">
    <property type="term" value="F:5-amino-6-(5-phosphoribosylamino)uracil reductase activity"/>
    <property type="evidence" value="ECO:0007669"/>
    <property type="project" value="UniProtKB-EC"/>
</dbReference>